<keyword evidence="1" id="KW-0812">Transmembrane</keyword>
<name>A0ABV6NA32_9BACI</name>
<organism evidence="2 3">
    <name type="scientific">Halalkalibacter alkalisediminis</name>
    <dbReference type="NCBI Taxonomy" id="935616"/>
    <lineage>
        <taxon>Bacteria</taxon>
        <taxon>Bacillati</taxon>
        <taxon>Bacillota</taxon>
        <taxon>Bacilli</taxon>
        <taxon>Bacillales</taxon>
        <taxon>Bacillaceae</taxon>
        <taxon>Halalkalibacter</taxon>
    </lineage>
</organism>
<accession>A0ABV6NA32</accession>
<feature type="transmembrane region" description="Helical" evidence="1">
    <location>
        <begin position="30"/>
        <end position="51"/>
    </location>
</feature>
<dbReference type="Proteomes" id="UP001589833">
    <property type="component" value="Unassembled WGS sequence"/>
</dbReference>
<dbReference type="RefSeq" id="WP_273842876.1">
    <property type="nucleotide sequence ID" value="NZ_JAQQWT010000006.1"/>
</dbReference>
<protein>
    <submittedName>
        <fullName evidence="2">Uncharacterized protein</fullName>
    </submittedName>
</protein>
<evidence type="ECO:0000256" key="1">
    <source>
        <dbReference type="SAM" id="Phobius"/>
    </source>
</evidence>
<dbReference type="EMBL" id="JBHLTR010000003">
    <property type="protein sequence ID" value="MFC0557641.1"/>
    <property type="molecule type" value="Genomic_DNA"/>
</dbReference>
<proteinExistence type="predicted"/>
<reference evidence="2 3" key="1">
    <citation type="submission" date="2024-09" db="EMBL/GenBank/DDBJ databases">
        <authorList>
            <person name="Sun Q."/>
            <person name="Mori K."/>
        </authorList>
    </citation>
    <scope>NUCLEOTIDE SEQUENCE [LARGE SCALE GENOMIC DNA]</scope>
    <source>
        <strain evidence="2 3">NCAIM B.02301</strain>
    </source>
</reference>
<keyword evidence="1" id="KW-0472">Membrane</keyword>
<keyword evidence="3" id="KW-1185">Reference proteome</keyword>
<comment type="caution">
    <text evidence="2">The sequence shown here is derived from an EMBL/GenBank/DDBJ whole genome shotgun (WGS) entry which is preliminary data.</text>
</comment>
<gene>
    <name evidence="2" type="ORF">ACFFH4_01070</name>
</gene>
<evidence type="ECO:0000313" key="3">
    <source>
        <dbReference type="Proteomes" id="UP001589833"/>
    </source>
</evidence>
<evidence type="ECO:0000313" key="2">
    <source>
        <dbReference type="EMBL" id="MFC0557641.1"/>
    </source>
</evidence>
<keyword evidence="1" id="KW-1133">Transmembrane helix</keyword>
<feature type="transmembrane region" description="Helical" evidence="1">
    <location>
        <begin position="5"/>
        <end position="24"/>
    </location>
</feature>
<sequence>MISFFILGCLVTIGSLIFFLIGWLDQGQFLFGPFIATLIGVNFMLISFTQVKREREENKRRRTT</sequence>